<dbReference type="OrthoDB" id="2080803at2"/>
<dbReference type="InterPro" id="IPR027417">
    <property type="entry name" value="P-loop_NTPase"/>
</dbReference>
<evidence type="ECO:0000313" key="5">
    <source>
        <dbReference type="EMBL" id="KRN26692.1"/>
    </source>
</evidence>
<dbReference type="Pfam" id="PF13424">
    <property type="entry name" value="TPR_12"/>
    <property type="match status" value="2"/>
</dbReference>
<dbReference type="InterPro" id="IPR011990">
    <property type="entry name" value="TPR-like_helical_dom_sf"/>
</dbReference>
<evidence type="ECO:0000313" key="6">
    <source>
        <dbReference type="Proteomes" id="UP000051442"/>
    </source>
</evidence>
<dbReference type="AlphaFoldDB" id="A0A0R2FQG6"/>
<accession>A0A0R2FQG6</accession>
<dbReference type="Proteomes" id="UP000051442">
    <property type="component" value="Unassembled WGS sequence"/>
</dbReference>
<keyword evidence="2 3" id="KW-0802">TPR repeat</keyword>
<dbReference type="SMART" id="SM00028">
    <property type="entry name" value="TPR"/>
    <property type="match status" value="6"/>
</dbReference>
<sequence length="874" mass="100761">MTRFYQADFMNLLLKDGLKLTQANVADAFDEGNGTYNQSRISKIKSGSKGFNTDRIDKNYAVKLFDRFSNSSKINYRERYLIFQKQIELKYHIELPMRATSSKEVTKEIFVKTIKYLCQLAREPERANERASRVNSDKKVHFTDSFKVPVNRSALIGRSNELKELDERLANNRVVVLTGLGGIGKTALILNYVSQIQDTNRFKSVQFITYQNSLKQTIVQGIDLSGISPKITDEKREEQIFRFIKNQTNDTLIVIDNMVTSPYSGEDRETFDEITSGRCRFVFLTRAHDEDIKTLEFPILPLSEKKQLQLFSEECQVPYYDAPEDQQKIKQILKTINGHTLTIILIAKYMAANDTTPDAVITTIGEGIQEFNDQNAKVKVATAATNTQQGTIFSIIKNIFNMAALNIGLKRALALLVCLPEQGVPLRKFLKWNQQDITLKERIGELIGLNWIEYSGKTDLLRPHPIIRDVVIDAQQHERFINLENVDDFLTEIEHQLEEPNVAISQAHIFSQMISNAASLLVRDATSVQEIKRFVQIAEDMDDNSTYYEMDSLYKLILQRTGESEMGEMQFRILSKLAHSEKELGKYQEAIAHYQQIIKSFKNIPEPQLASFKCQLGILYRKQGRYQHALDKFQEAIELMKNEPNNLVTAEIYNERGVAYLNQGELDKALVDYEKGRIIREKIGNGKKDLAFSYHNIGTVYQKLGNFELAIRNHQKALQLRTDEPREKEEDVAASLNMLGLDYMHVPDKEEQAENYLKRAFKLRSDLYGEYHPQIAWSCYALGQFYEKCANYEKAYENAYKSLMIRLSAPAGSRNYRYISKSIELVMTIYRESGQDEALIKFSRKFQKTIREINDRNLLESQRQQMLALFNGVI</sequence>
<dbReference type="InterPro" id="IPR019734">
    <property type="entry name" value="TPR_rpt"/>
</dbReference>
<dbReference type="PROSITE" id="PS50005">
    <property type="entry name" value="TPR"/>
    <property type="match status" value="3"/>
</dbReference>
<dbReference type="SUPFAM" id="SSF52540">
    <property type="entry name" value="P-loop containing nucleoside triphosphate hydrolases"/>
    <property type="match status" value="1"/>
</dbReference>
<dbReference type="PANTHER" id="PTHR45641:SF19">
    <property type="entry name" value="NEPHROCYSTIN-3"/>
    <property type="match status" value="1"/>
</dbReference>
<dbReference type="Pfam" id="PF00931">
    <property type="entry name" value="NB-ARC"/>
    <property type="match status" value="1"/>
</dbReference>
<feature type="domain" description="NB-ARC" evidence="4">
    <location>
        <begin position="163"/>
        <end position="286"/>
    </location>
</feature>
<reference evidence="5 6" key="1">
    <citation type="journal article" date="2015" name="Genome Announc.">
        <title>Expanding the biotechnology potential of lactobacilli through comparative genomics of 213 strains and associated genera.</title>
        <authorList>
            <person name="Sun Z."/>
            <person name="Harris H.M."/>
            <person name="McCann A."/>
            <person name="Guo C."/>
            <person name="Argimon S."/>
            <person name="Zhang W."/>
            <person name="Yang X."/>
            <person name="Jeffery I.B."/>
            <person name="Cooney J.C."/>
            <person name="Kagawa T.F."/>
            <person name="Liu W."/>
            <person name="Song Y."/>
            <person name="Salvetti E."/>
            <person name="Wrobel A."/>
            <person name="Rasinkangas P."/>
            <person name="Parkhill J."/>
            <person name="Rea M.C."/>
            <person name="O'Sullivan O."/>
            <person name="Ritari J."/>
            <person name="Douillard F.P."/>
            <person name="Paul Ross R."/>
            <person name="Yang R."/>
            <person name="Briner A.E."/>
            <person name="Felis G.E."/>
            <person name="de Vos W.M."/>
            <person name="Barrangou R."/>
            <person name="Klaenhammer T.R."/>
            <person name="Caufield P.W."/>
            <person name="Cui Y."/>
            <person name="Zhang H."/>
            <person name="O'Toole P.W."/>
        </authorList>
    </citation>
    <scope>NUCLEOTIDE SEQUENCE [LARGE SCALE GENOMIC DNA]</scope>
    <source>
        <strain evidence="5 6">DSM 23365</strain>
    </source>
</reference>
<keyword evidence="1" id="KW-0677">Repeat</keyword>
<proteinExistence type="predicted"/>
<dbReference type="RefSeq" id="WP_057151578.1">
    <property type="nucleotide sequence ID" value="NZ_AYZM01000010.1"/>
</dbReference>
<dbReference type="SUPFAM" id="SSF48452">
    <property type="entry name" value="TPR-like"/>
    <property type="match status" value="1"/>
</dbReference>
<comment type="caution">
    <text evidence="5">The sequence shown here is derived from an EMBL/GenBank/DDBJ whole genome shotgun (WGS) entry which is preliminary data.</text>
</comment>
<evidence type="ECO:0000256" key="1">
    <source>
        <dbReference type="ARBA" id="ARBA00022737"/>
    </source>
</evidence>
<evidence type="ECO:0000256" key="2">
    <source>
        <dbReference type="ARBA" id="ARBA00022803"/>
    </source>
</evidence>
<keyword evidence="6" id="KW-1185">Reference proteome</keyword>
<dbReference type="Gene3D" id="3.40.50.300">
    <property type="entry name" value="P-loop containing nucleotide triphosphate hydrolases"/>
    <property type="match status" value="1"/>
</dbReference>
<evidence type="ECO:0000256" key="3">
    <source>
        <dbReference type="PROSITE-ProRule" id="PRU00339"/>
    </source>
</evidence>
<feature type="repeat" description="TPR" evidence="3">
    <location>
        <begin position="650"/>
        <end position="683"/>
    </location>
</feature>
<feature type="repeat" description="TPR" evidence="3">
    <location>
        <begin position="691"/>
        <end position="724"/>
    </location>
</feature>
<organism evidence="5 6">
    <name type="scientific">Secundilactobacillus similis DSM 23365 = JCM 2765</name>
    <dbReference type="NCBI Taxonomy" id="1423804"/>
    <lineage>
        <taxon>Bacteria</taxon>
        <taxon>Bacillati</taxon>
        <taxon>Bacillota</taxon>
        <taxon>Bacilli</taxon>
        <taxon>Lactobacillales</taxon>
        <taxon>Lactobacillaceae</taxon>
        <taxon>Secundilactobacillus</taxon>
    </lineage>
</organism>
<dbReference type="EMBL" id="AYZM01000010">
    <property type="protein sequence ID" value="KRN26692.1"/>
    <property type="molecule type" value="Genomic_DNA"/>
</dbReference>
<dbReference type="GO" id="GO:0043531">
    <property type="term" value="F:ADP binding"/>
    <property type="evidence" value="ECO:0007669"/>
    <property type="project" value="InterPro"/>
</dbReference>
<name>A0A0R2FQG6_9LACO</name>
<dbReference type="InterPro" id="IPR002182">
    <property type="entry name" value="NB-ARC"/>
</dbReference>
<protein>
    <recommendedName>
        <fullName evidence="4">NB-ARC domain-containing protein</fullName>
    </recommendedName>
</protein>
<dbReference type="PANTHER" id="PTHR45641">
    <property type="entry name" value="TETRATRICOPEPTIDE REPEAT PROTEIN (AFU_ORTHOLOGUE AFUA_6G03870)"/>
    <property type="match status" value="1"/>
</dbReference>
<dbReference type="STRING" id="1423804.FD14_GL000390"/>
<dbReference type="PATRIC" id="fig|1423804.4.peg.425"/>
<evidence type="ECO:0000259" key="4">
    <source>
        <dbReference type="Pfam" id="PF00931"/>
    </source>
</evidence>
<dbReference type="PROSITE" id="PS50293">
    <property type="entry name" value="TPR_REGION"/>
    <property type="match status" value="1"/>
</dbReference>
<dbReference type="Gene3D" id="1.25.40.10">
    <property type="entry name" value="Tetratricopeptide repeat domain"/>
    <property type="match status" value="2"/>
</dbReference>
<gene>
    <name evidence="5" type="ORF">FD14_GL000390</name>
</gene>
<feature type="repeat" description="TPR" evidence="3">
    <location>
        <begin position="610"/>
        <end position="643"/>
    </location>
</feature>